<dbReference type="RefSeq" id="WP_092533218.1">
    <property type="nucleotide sequence ID" value="NZ_FNKQ01000001.1"/>
</dbReference>
<dbReference type="OrthoDB" id="282764at2157"/>
<proteinExistence type="predicted"/>
<reference evidence="4" key="1">
    <citation type="submission" date="2016-10" db="EMBL/GenBank/DDBJ databases">
        <authorList>
            <person name="Varghese N."/>
            <person name="Submissions S."/>
        </authorList>
    </citation>
    <scope>NUCLEOTIDE SEQUENCE [LARGE SCALE GENOMIC DNA]</scope>
    <source>
        <strain evidence="4">CGMCC 1.12397</strain>
    </source>
</reference>
<evidence type="ECO:0000256" key="1">
    <source>
        <dbReference type="SAM" id="MobiDB-lite"/>
    </source>
</evidence>
<dbReference type="Pfam" id="PF24035">
    <property type="entry name" value="DUF7344"/>
    <property type="match status" value="1"/>
</dbReference>
<feature type="domain" description="DUF7344" evidence="2">
    <location>
        <begin position="21"/>
        <end position="87"/>
    </location>
</feature>
<organism evidence="3 4">
    <name type="scientific">Halopelagius longus</name>
    <dbReference type="NCBI Taxonomy" id="1236180"/>
    <lineage>
        <taxon>Archaea</taxon>
        <taxon>Methanobacteriati</taxon>
        <taxon>Methanobacteriota</taxon>
        <taxon>Stenosarchaea group</taxon>
        <taxon>Halobacteria</taxon>
        <taxon>Halobacteriales</taxon>
        <taxon>Haloferacaceae</taxon>
    </lineage>
</organism>
<gene>
    <name evidence="3" type="ORF">SAMN05216278_0797</name>
</gene>
<dbReference type="AlphaFoldDB" id="A0A1H0YRC7"/>
<dbReference type="SUPFAM" id="SSF46785">
    <property type="entry name" value="Winged helix' DNA-binding domain"/>
    <property type="match status" value="1"/>
</dbReference>
<evidence type="ECO:0000259" key="2">
    <source>
        <dbReference type="Pfam" id="PF24035"/>
    </source>
</evidence>
<feature type="region of interest" description="Disordered" evidence="1">
    <location>
        <begin position="96"/>
        <end position="116"/>
    </location>
</feature>
<protein>
    <recommendedName>
        <fullName evidence="2">DUF7344 domain-containing protein</fullName>
    </recommendedName>
</protein>
<evidence type="ECO:0000313" key="4">
    <source>
        <dbReference type="Proteomes" id="UP000199289"/>
    </source>
</evidence>
<dbReference type="InterPro" id="IPR036388">
    <property type="entry name" value="WH-like_DNA-bd_sf"/>
</dbReference>
<dbReference type="InterPro" id="IPR055768">
    <property type="entry name" value="DUF7344"/>
</dbReference>
<dbReference type="InterPro" id="IPR036390">
    <property type="entry name" value="WH_DNA-bd_sf"/>
</dbReference>
<dbReference type="Proteomes" id="UP000199289">
    <property type="component" value="Unassembled WGS sequence"/>
</dbReference>
<evidence type="ECO:0000313" key="3">
    <source>
        <dbReference type="EMBL" id="SDQ17725.1"/>
    </source>
</evidence>
<dbReference type="Gene3D" id="1.10.10.10">
    <property type="entry name" value="Winged helix-like DNA-binding domain superfamily/Winged helix DNA-binding domain"/>
    <property type="match status" value="1"/>
</dbReference>
<sequence>MSTEPTWGPSTFVDCSTDSLFDVLADARRRYALAYLRENDGEASFDELADAVATRERAERPAAASEDVALSLHHRHLPKLEQVGLTERTADVVSLTERGGSALETLPGAAADPADD</sequence>
<name>A0A1H0YRC7_9EURY</name>
<accession>A0A1H0YRC7</accession>
<dbReference type="EMBL" id="FNKQ01000001">
    <property type="protein sequence ID" value="SDQ17725.1"/>
    <property type="molecule type" value="Genomic_DNA"/>
</dbReference>